<dbReference type="Pfam" id="PF00076">
    <property type="entry name" value="RRM_1"/>
    <property type="match status" value="1"/>
</dbReference>
<reference evidence="4" key="1">
    <citation type="submission" date="2019-08" db="EMBL/GenBank/DDBJ databases">
        <authorList>
            <person name="Kucharzyk K."/>
            <person name="Murdoch R.W."/>
            <person name="Higgins S."/>
            <person name="Loffler F."/>
        </authorList>
    </citation>
    <scope>NUCLEOTIDE SEQUENCE</scope>
</reference>
<dbReference type="InterPro" id="IPR048289">
    <property type="entry name" value="RRM2_NsCP33-like"/>
</dbReference>
<comment type="caution">
    <text evidence="4">The sequence shown here is derived from an EMBL/GenBank/DDBJ whole genome shotgun (WGS) entry which is preliminary data.</text>
</comment>
<dbReference type="InterPro" id="IPR035979">
    <property type="entry name" value="RBD_domain_sf"/>
</dbReference>
<organism evidence="4">
    <name type="scientific">bioreactor metagenome</name>
    <dbReference type="NCBI Taxonomy" id="1076179"/>
    <lineage>
        <taxon>unclassified sequences</taxon>
        <taxon>metagenomes</taxon>
        <taxon>ecological metagenomes</taxon>
    </lineage>
</organism>
<dbReference type="Gene3D" id="3.30.70.330">
    <property type="match status" value="1"/>
</dbReference>
<dbReference type="InterPro" id="IPR000504">
    <property type="entry name" value="RRM_dom"/>
</dbReference>
<dbReference type="SUPFAM" id="SSF54928">
    <property type="entry name" value="RNA-binding domain, RBD"/>
    <property type="match status" value="1"/>
</dbReference>
<keyword evidence="1" id="KW-0694">RNA-binding</keyword>
<name>A0A645BCZ9_9ZZZZ</name>
<sequence length="109" mass="11921">MNKKLYVGGLSYQTTDETLGATFAQAGTVVSAIVIKDKFSGQSKGFGFVEMDSEESANQAISLFDGKELDGRTVKVNEAKPMEDRLQQRDNFSRGPRNDFGGNRGGSRY</sequence>
<evidence type="ECO:0000313" key="4">
    <source>
        <dbReference type="EMBL" id="MPM63359.1"/>
    </source>
</evidence>
<evidence type="ECO:0000256" key="2">
    <source>
        <dbReference type="SAM" id="MobiDB-lite"/>
    </source>
</evidence>
<dbReference type="CDD" id="cd21608">
    <property type="entry name" value="RRM2_NsCP33_like"/>
    <property type="match status" value="1"/>
</dbReference>
<dbReference type="AlphaFoldDB" id="A0A645BCZ9"/>
<feature type="compositionally biased region" description="Basic and acidic residues" evidence="2">
    <location>
        <begin position="74"/>
        <end position="92"/>
    </location>
</feature>
<dbReference type="EMBL" id="VSSQ01019367">
    <property type="protein sequence ID" value="MPM63359.1"/>
    <property type="molecule type" value="Genomic_DNA"/>
</dbReference>
<dbReference type="PROSITE" id="PS50102">
    <property type="entry name" value="RRM"/>
    <property type="match status" value="1"/>
</dbReference>
<gene>
    <name evidence="4" type="ORF">SDC9_110239</name>
</gene>
<feature type="domain" description="RRM" evidence="3">
    <location>
        <begin position="3"/>
        <end position="81"/>
    </location>
</feature>
<dbReference type="PANTHER" id="PTHR48027">
    <property type="entry name" value="HETEROGENEOUS NUCLEAR RIBONUCLEOPROTEIN 87F-RELATED"/>
    <property type="match status" value="1"/>
</dbReference>
<feature type="region of interest" description="Disordered" evidence="2">
    <location>
        <begin position="74"/>
        <end position="109"/>
    </location>
</feature>
<proteinExistence type="predicted"/>
<dbReference type="InterPro" id="IPR052462">
    <property type="entry name" value="SLIRP/GR-RBP-like"/>
</dbReference>
<dbReference type="InterPro" id="IPR012677">
    <property type="entry name" value="Nucleotide-bd_a/b_plait_sf"/>
</dbReference>
<dbReference type="GO" id="GO:0003723">
    <property type="term" value="F:RNA binding"/>
    <property type="evidence" value="ECO:0007669"/>
    <property type="project" value="UniProtKB-KW"/>
</dbReference>
<dbReference type="SMART" id="SM00360">
    <property type="entry name" value="RRM"/>
    <property type="match status" value="1"/>
</dbReference>
<accession>A0A645BCZ9</accession>
<evidence type="ECO:0000259" key="3">
    <source>
        <dbReference type="PROSITE" id="PS50102"/>
    </source>
</evidence>
<protein>
    <recommendedName>
        <fullName evidence="3">RRM domain-containing protein</fullName>
    </recommendedName>
</protein>
<evidence type="ECO:0000256" key="1">
    <source>
        <dbReference type="ARBA" id="ARBA00022884"/>
    </source>
</evidence>